<organism evidence="1">
    <name type="scientific">uncultured organism</name>
    <dbReference type="NCBI Taxonomy" id="155900"/>
    <lineage>
        <taxon>unclassified sequences</taxon>
        <taxon>environmental samples</taxon>
    </lineage>
</organism>
<proteinExistence type="predicted"/>
<gene>
    <name evidence="1" type="primary">acpP</name>
</gene>
<name>A0A7L9QC82_9ZZZZ</name>
<sequence length="85" mass="9638">MSPPTDAALLSEITDIMRDLFDDDALEITPAFSRTDNELWDSMNHLNLVFALESKYKIKFSIVDIEEMQSVGDIMKLVEKKTGKA</sequence>
<evidence type="ECO:0000313" key="1">
    <source>
        <dbReference type="EMBL" id="QOL00398.1"/>
    </source>
</evidence>
<reference evidence="1" key="1">
    <citation type="submission" date="2020-09" db="EMBL/GenBank/DDBJ databases">
        <title>A new high-throughput screening method to detect antimicrobial volatiles from metagenomic clone libraries.</title>
        <authorList>
            <person name="Stocker F."/>
            <person name="Obermeier M."/>
            <person name="Resch K."/>
            <person name="Berg G."/>
            <person name="Mueller Bogota C.A."/>
        </authorList>
    </citation>
    <scope>NUCLEOTIDE SEQUENCE</scope>
</reference>
<accession>A0A7L9QC82</accession>
<dbReference type="InterPro" id="IPR036736">
    <property type="entry name" value="ACP-like_sf"/>
</dbReference>
<dbReference type="Gene3D" id="1.10.1200.10">
    <property type="entry name" value="ACP-like"/>
    <property type="match status" value="1"/>
</dbReference>
<protein>
    <submittedName>
        <fullName evidence="1">Acyl carrier protein</fullName>
    </submittedName>
</protein>
<dbReference type="EMBL" id="MW000468">
    <property type="protein sequence ID" value="QOL00398.1"/>
    <property type="molecule type" value="Genomic_DNA"/>
</dbReference>
<dbReference type="SUPFAM" id="SSF47336">
    <property type="entry name" value="ACP-like"/>
    <property type="match status" value="1"/>
</dbReference>
<dbReference type="AlphaFoldDB" id="A0A7L9QC82"/>